<reference evidence="2 3" key="1">
    <citation type="submission" date="2018-12" db="EMBL/GenBank/DDBJ databases">
        <authorList>
            <person name="Toschakov S.V."/>
        </authorList>
    </citation>
    <scope>NUCLEOTIDE SEQUENCE [LARGE SCALE GENOMIC DNA]</scope>
    <source>
        <strain evidence="2 3">GM2012</strain>
    </source>
</reference>
<reference evidence="2 3" key="2">
    <citation type="submission" date="2019-01" db="EMBL/GenBank/DDBJ databases">
        <title>Tautonia sociabilis, a novel thermotolerant planctomycete of Isosphaeraceae family, isolated from a 4000 m deep subterranean habitat.</title>
        <authorList>
            <person name="Kovaleva O.L."/>
            <person name="Elcheninov A.G."/>
            <person name="Van Heerden E."/>
            <person name="Toshchakov S.V."/>
            <person name="Novikov A."/>
            <person name="Bonch-Osmolovskaya E.A."/>
            <person name="Kublanov I.V."/>
        </authorList>
    </citation>
    <scope>NUCLEOTIDE SEQUENCE [LARGE SCALE GENOMIC DNA]</scope>
    <source>
        <strain evidence="2 3">GM2012</strain>
    </source>
</reference>
<feature type="chain" id="PRO_5018983724" evidence="1">
    <location>
        <begin position="33"/>
        <end position="144"/>
    </location>
</feature>
<keyword evidence="1" id="KW-0732">Signal</keyword>
<gene>
    <name evidence="2" type="ORF">TsocGM_12420</name>
</gene>
<feature type="signal peptide" evidence="1">
    <location>
        <begin position="1"/>
        <end position="32"/>
    </location>
</feature>
<accession>A0A432MK27</accession>
<dbReference type="Proteomes" id="UP000280296">
    <property type="component" value="Unassembled WGS sequence"/>
</dbReference>
<dbReference type="EMBL" id="RYZH01000021">
    <property type="protein sequence ID" value="RUL87476.1"/>
    <property type="molecule type" value="Genomic_DNA"/>
</dbReference>
<evidence type="ECO:0000313" key="2">
    <source>
        <dbReference type="EMBL" id="RUL87476.1"/>
    </source>
</evidence>
<protein>
    <submittedName>
        <fullName evidence="2">Uncharacterized protein</fullName>
    </submittedName>
</protein>
<organism evidence="2 3">
    <name type="scientific">Tautonia sociabilis</name>
    <dbReference type="NCBI Taxonomy" id="2080755"/>
    <lineage>
        <taxon>Bacteria</taxon>
        <taxon>Pseudomonadati</taxon>
        <taxon>Planctomycetota</taxon>
        <taxon>Planctomycetia</taxon>
        <taxon>Isosphaerales</taxon>
        <taxon>Isosphaeraceae</taxon>
        <taxon>Tautonia</taxon>
    </lineage>
</organism>
<comment type="caution">
    <text evidence="2">The sequence shown here is derived from an EMBL/GenBank/DDBJ whole genome shotgun (WGS) entry which is preliminary data.</text>
</comment>
<dbReference type="AlphaFoldDB" id="A0A432MK27"/>
<evidence type="ECO:0000256" key="1">
    <source>
        <dbReference type="SAM" id="SignalP"/>
    </source>
</evidence>
<evidence type="ECO:0000313" key="3">
    <source>
        <dbReference type="Proteomes" id="UP000280296"/>
    </source>
</evidence>
<dbReference type="RefSeq" id="WP_126725692.1">
    <property type="nucleotide sequence ID" value="NZ_RYZH01000021.1"/>
</dbReference>
<sequence length="144" mass="14975">MNSLRSWIPARTLACLLSVPALCLASGGSARAADVWKVSIDTPGGLEGGQLNLSGKYTAPDVPGTTQVLIRVSVYEYEPNDGGTGDQIGPTINIQKPDNVTDGSWSTSVGGLSAGDNVTIFVVLDNPNDPLFDPVSSVTIEDLD</sequence>
<name>A0A432MK27_9BACT</name>
<keyword evidence="3" id="KW-1185">Reference proteome</keyword>
<proteinExistence type="predicted"/>